<dbReference type="EMBL" id="JAULUE010002065">
    <property type="protein sequence ID" value="KAK5879202.1"/>
    <property type="molecule type" value="Genomic_DNA"/>
</dbReference>
<dbReference type="Proteomes" id="UP001335648">
    <property type="component" value="Unassembled WGS sequence"/>
</dbReference>
<gene>
    <name evidence="1" type="ORF">CesoFtcFv8_024528</name>
</gene>
<proteinExistence type="predicted"/>
<sequence>MFGTSLTKSCPSIVCPPAAGASCSLLFPVVPCCSLPFPGSSSVGQGFSLHRADPPTTENFPCRLPETYVQLMEGEA</sequence>
<evidence type="ECO:0000313" key="2">
    <source>
        <dbReference type="Proteomes" id="UP001335648"/>
    </source>
</evidence>
<keyword evidence="2" id="KW-1185">Reference proteome</keyword>
<accession>A0AAN8GF35</accession>
<organism evidence="1 2">
    <name type="scientific">Champsocephalus esox</name>
    <name type="common">pike icefish</name>
    <dbReference type="NCBI Taxonomy" id="159716"/>
    <lineage>
        <taxon>Eukaryota</taxon>
        <taxon>Metazoa</taxon>
        <taxon>Chordata</taxon>
        <taxon>Craniata</taxon>
        <taxon>Vertebrata</taxon>
        <taxon>Euteleostomi</taxon>
        <taxon>Actinopterygii</taxon>
        <taxon>Neopterygii</taxon>
        <taxon>Teleostei</taxon>
        <taxon>Neoteleostei</taxon>
        <taxon>Acanthomorphata</taxon>
        <taxon>Eupercaria</taxon>
        <taxon>Perciformes</taxon>
        <taxon>Notothenioidei</taxon>
        <taxon>Channichthyidae</taxon>
        <taxon>Champsocephalus</taxon>
    </lineage>
</organism>
<evidence type="ECO:0000313" key="1">
    <source>
        <dbReference type="EMBL" id="KAK5879202.1"/>
    </source>
</evidence>
<comment type="caution">
    <text evidence="1">The sequence shown here is derived from an EMBL/GenBank/DDBJ whole genome shotgun (WGS) entry which is preliminary data.</text>
</comment>
<dbReference type="AlphaFoldDB" id="A0AAN8GF35"/>
<protein>
    <submittedName>
        <fullName evidence="1">Uncharacterized protein</fullName>
    </submittedName>
</protein>
<name>A0AAN8GF35_9TELE</name>
<reference evidence="1 2" key="1">
    <citation type="journal article" date="2023" name="Mol. Biol. Evol.">
        <title>Genomics of Secondarily Temperate Adaptation in the Only Non-Antarctic Icefish.</title>
        <authorList>
            <person name="Rivera-Colon A.G."/>
            <person name="Rayamajhi N."/>
            <person name="Minhas B.F."/>
            <person name="Madrigal G."/>
            <person name="Bilyk K.T."/>
            <person name="Yoon V."/>
            <person name="Hune M."/>
            <person name="Gregory S."/>
            <person name="Cheng C.H.C."/>
            <person name="Catchen J.M."/>
        </authorList>
    </citation>
    <scope>NUCLEOTIDE SEQUENCE [LARGE SCALE GENOMIC DNA]</scope>
    <source>
        <strain evidence="1">JC2023a</strain>
    </source>
</reference>